<evidence type="ECO:0000256" key="13">
    <source>
        <dbReference type="ARBA" id="ARBA00022989"/>
    </source>
</evidence>
<dbReference type="Pfam" id="PF00497">
    <property type="entry name" value="SBP_bac_3"/>
    <property type="match status" value="2"/>
</dbReference>
<feature type="chain" id="PRO_5046862494" description="histidine kinase" evidence="20">
    <location>
        <begin position="25"/>
        <end position="1094"/>
    </location>
</feature>
<evidence type="ECO:0000256" key="1">
    <source>
        <dbReference type="ARBA" id="ARBA00000085"/>
    </source>
</evidence>
<keyword evidence="18" id="KW-0175">Coiled coil</keyword>
<dbReference type="CDD" id="cd16922">
    <property type="entry name" value="HATPase_EvgS-ArcB-TorS-like"/>
    <property type="match status" value="1"/>
</dbReference>
<keyword evidence="9 20" id="KW-0732">Signal</keyword>
<evidence type="ECO:0000256" key="15">
    <source>
        <dbReference type="ARBA" id="ARBA00023136"/>
    </source>
</evidence>
<evidence type="ECO:0000256" key="3">
    <source>
        <dbReference type="ARBA" id="ARBA00012438"/>
    </source>
</evidence>
<dbReference type="SUPFAM" id="SSF53850">
    <property type="entry name" value="Periplasmic binding protein-like II"/>
    <property type="match status" value="2"/>
</dbReference>
<evidence type="ECO:0000259" key="21">
    <source>
        <dbReference type="PROSITE" id="PS50109"/>
    </source>
</evidence>
<dbReference type="InterPro" id="IPR036097">
    <property type="entry name" value="HisK_dim/P_sf"/>
</dbReference>
<dbReference type="InterPro" id="IPR011006">
    <property type="entry name" value="CheY-like_superfamily"/>
</dbReference>
<dbReference type="Gene3D" id="3.40.190.10">
    <property type="entry name" value="Periplasmic binding protein-like II"/>
    <property type="match status" value="4"/>
</dbReference>
<dbReference type="InterPro" id="IPR049871">
    <property type="entry name" value="BvgS-like_periplasmic2"/>
</dbReference>
<gene>
    <name evidence="24" type="ORF">M5G11_12635</name>
</gene>
<dbReference type="Gene3D" id="1.10.287.130">
    <property type="match status" value="1"/>
</dbReference>
<dbReference type="InterPro" id="IPR049870">
    <property type="entry name" value="BvgS-like_periplasmic1"/>
</dbReference>
<evidence type="ECO:0000256" key="19">
    <source>
        <dbReference type="SAM" id="Phobius"/>
    </source>
</evidence>
<dbReference type="InterPro" id="IPR001789">
    <property type="entry name" value="Sig_transdc_resp-reg_receiver"/>
</dbReference>
<accession>A0ABT5NTB3</accession>
<evidence type="ECO:0000256" key="18">
    <source>
        <dbReference type="SAM" id="Coils"/>
    </source>
</evidence>
<dbReference type="PANTHER" id="PTHR43047:SF72">
    <property type="entry name" value="OSMOSENSING HISTIDINE PROTEIN KINASE SLN1"/>
    <property type="match status" value="1"/>
</dbReference>
<dbReference type="PROSITE" id="PS50894">
    <property type="entry name" value="HPT"/>
    <property type="match status" value="1"/>
</dbReference>
<sequence length="1094" mass="119069">MITRALIAWLLGGLLGSTLLVAQAQDPVSPRTLLARSVSSGAAPELSAADRQWLHNKQVLRLGTSAPDYPPFDINISQDDYEGLTADYAGLVSEQLKIPVQVFRYANRNQAIAALIDGKIDLLGSANGYEAADDRLALSQAYADDQPVVVTPFGKPHADDLAGQRLAMVYHYLPHPQIKRLYPRADLQLYPSTMAALSAVALGQADTFIGDAVSVDYLVGKNYRDSLQIAHYIRPLRSSFAFALSRNEPTLLRLLNLALQSITDSDRMNIARRWSGGISNILLDRTTLSLTPAEQEWIRQHPTQRVVINKYFAPVSFIDDNQRFRGITIDLLAQISRRSGLKFQIIETDSVPAMVSQVESAKADIVGALNYGAERARTLNFTRPYLANPRVLVTGMRNNAVHGPEQLNGKRLALIRGTPAIDALRQRYPDISLIELDDPLAVMEYVAQGRADVGLSSLINATYFTDHLFKGRLHIAAPLDDVPALAAFATARESTVLHGILEKTLLSIPPDEMTQLINRWRVNAFMSDTPWRNYRSLILQILVVAGLLIGAIAFWNGYLRKLIRQRAEAEQALQKQLEISKHLLEALQLAKEQADTANNAKSTFLATMSHEIRTPMNAVIGLLELALQDAERGQIDPAALKVAYDSANGLLELIGDVLDIARIEAGHMHLVPEATDLEALITATAGVFDSSARLKGLILRLDLDPLPTLVQVDPLRFRQVLSNLVSNAIKFTERGQVAITLRSQAPASNRRIEISLTVQDTGIGISALDQSRLFQPFAQAEHPTAQQGSGLGLMISRTLCEMMGGQLTLASTPGSGTQVTLQLTLDQAAAKSLPAPATQAPPALDSPALNILVVDDYPANLLLLEKQLHVLGHRVQQARDGASALKAWQADTFEVVITDCNMPGMDGHALTRLIRAEETKHEQKPCVILGLTANAQLEEQTRCLASGMNACLFKPIGLSELRLHLSAIKPPSTSTAVLAQTRSGFDLDSLRHLTLGDPKLIQRLLGELMVSNAEDLEALRALGAQPARPAVRAVAHRIKGGARMLKASGLVAQCDALEQASVGDAPNEAVVALVRALEDSLEELQQHLASSRTS</sequence>
<dbReference type="InterPro" id="IPR001638">
    <property type="entry name" value="Solute-binding_3/MltF_N"/>
</dbReference>
<protein>
    <recommendedName>
        <fullName evidence="3">histidine kinase</fullName>
        <ecNumber evidence="3">2.7.13.3</ecNumber>
    </recommendedName>
</protein>
<feature type="domain" description="HPt" evidence="23">
    <location>
        <begin position="997"/>
        <end position="1091"/>
    </location>
</feature>
<evidence type="ECO:0000256" key="7">
    <source>
        <dbReference type="ARBA" id="ARBA00022679"/>
    </source>
</evidence>
<evidence type="ECO:0000256" key="11">
    <source>
        <dbReference type="ARBA" id="ARBA00022777"/>
    </source>
</evidence>
<dbReference type="PANTHER" id="PTHR43047">
    <property type="entry name" value="TWO-COMPONENT HISTIDINE PROTEIN KINASE"/>
    <property type="match status" value="1"/>
</dbReference>
<dbReference type="SUPFAM" id="SSF52172">
    <property type="entry name" value="CheY-like"/>
    <property type="match status" value="1"/>
</dbReference>
<dbReference type="EMBL" id="JAMDGY010000028">
    <property type="protein sequence ID" value="MDD0991384.1"/>
    <property type="molecule type" value="Genomic_DNA"/>
</dbReference>
<dbReference type="Pfam" id="PF00512">
    <property type="entry name" value="HisKA"/>
    <property type="match status" value="1"/>
</dbReference>
<dbReference type="RefSeq" id="WP_273913514.1">
    <property type="nucleotide sequence ID" value="NZ_JAMDGX010000086.1"/>
</dbReference>
<evidence type="ECO:0000256" key="6">
    <source>
        <dbReference type="ARBA" id="ARBA00022553"/>
    </source>
</evidence>
<evidence type="ECO:0000256" key="4">
    <source>
        <dbReference type="ARBA" id="ARBA00022475"/>
    </source>
</evidence>
<dbReference type="Pfam" id="PF02518">
    <property type="entry name" value="HATPase_c"/>
    <property type="match status" value="1"/>
</dbReference>
<keyword evidence="6 17" id="KW-0597">Phosphoprotein</keyword>
<evidence type="ECO:0000256" key="2">
    <source>
        <dbReference type="ARBA" id="ARBA00004429"/>
    </source>
</evidence>
<dbReference type="CDD" id="cd00082">
    <property type="entry name" value="HisKA"/>
    <property type="match status" value="1"/>
</dbReference>
<dbReference type="InterPro" id="IPR008207">
    <property type="entry name" value="Sig_transdc_His_kin_Hpt_dom"/>
</dbReference>
<dbReference type="CDD" id="cd17546">
    <property type="entry name" value="REC_hyHK_CKI1_RcsC-like"/>
    <property type="match status" value="1"/>
</dbReference>
<dbReference type="SUPFAM" id="SSF47226">
    <property type="entry name" value="Histidine-containing phosphotransfer domain, HPT domain"/>
    <property type="match status" value="1"/>
</dbReference>
<dbReference type="InterPro" id="IPR036641">
    <property type="entry name" value="HPT_dom_sf"/>
</dbReference>
<feature type="transmembrane region" description="Helical" evidence="19">
    <location>
        <begin position="537"/>
        <end position="558"/>
    </location>
</feature>
<evidence type="ECO:0000256" key="8">
    <source>
        <dbReference type="ARBA" id="ARBA00022692"/>
    </source>
</evidence>
<evidence type="ECO:0000259" key="23">
    <source>
        <dbReference type="PROSITE" id="PS50894"/>
    </source>
</evidence>
<dbReference type="Proteomes" id="UP001148203">
    <property type="component" value="Unassembled WGS sequence"/>
</dbReference>
<evidence type="ECO:0000256" key="10">
    <source>
        <dbReference type="ARBA" id="ARBA00022741"/>
    </source>
</evidence>
<dbReference type="EC" id="2.7.13.3" evidence="3"/>
<dbReference type="InterPro" id="IPR003594">
    <property type="entry name" value="HATPase_dom"/>
</dbReference>
<keyword evidence="7" id="KW-0808">Transferase</keyword>
<proteinExistence type="predicted"/>
<evidence type="ECO:0000313" key="25">
    <source>
        <dbReference type="Proteomes" id="UP001148203"/>
    </source>
</evidence>
<feature type="signal peptide" evidence="20">
    <location>
        <begin position="1"/>
        <end position="24"/>
    </location>
</feature>
<dbReference type="Gene3D" id="1.20.120.160">
    <property type="entry name" value="HPT domain"/>
    <property type="match status" value="1"/>
</dbReference>
<evidence type="ECO:0000256" key="5">
    <source>
        <dbReference type="ARBA" id="ARBA00022519"/>
    </source>
</evidence>
<keyword evidence="14" id="KW-0902">Two-component regulatory system</keyword>
<dbReference type="CDD" id="cd13705">
    <property type="entry name" value="PBP2_BvgS_D1"/>
    <property type="match status" value="1"/>
</dbReference>
<keyword evidence="13 19" id="KW-1133">Transmembrane helix</keyword>
<dbReference type="SUPFAM" id="SSF47384">
    <property type="entry name" value="Homodimeric domain of signal transducing histidine kinase"/>
    <property type="match status" value="1"/>
</dbReference>
<dbReference type="InterPro" id="IPR036890">
    <property type="entry name" value="HATPase_C_sf"/>
</dbReference>
<dbReference type="SMART" id="SM00388">
    <property type="entry name" value="HisKA"/>
    <property type="match status" value="1"/>
</dbReference>
<keyword evidence="15 19" id="KW-0472">Membrane</keyword>
<feature type="modified residue" description="4-aspartylphosphate" evidence="17">
    <location>
        <position position="899"/>
    </location>
</feature>
<comment type="caution">
    <text evidence="24">The sequence shown here is derived from an EMBL/GenBank/DDBJ whole genome shotgun (WGS) entry which is preliminary data.</text>
</comment>
<feature type="domain" description="Histidine kinase" evidence="21">
    <location>
        <begin position="607"/>
        <end position="827"/>
    </location>
</feature>
<dbReference type="PRINTS" id="PR00344">
    <property type="entry name" value="BCTRLSENSOR"/>
</dbReference>
<dbReference type="InterPro" id="IPR005467">
    <property type="entry name" value="His_kinase_dom"/>
</dbReference>
<evidence type="ECO:0000256" key="16">
    <source>
        <dbReference type="PROSITE-ProRule" id="PRU00110"/>
    </source>
</evidence>
<dbReference type="Gene3D" id="3.30.565.10">
    <property type="entry name" value="Histidine kinase-like ATPase, C-terminal domain"/>
    <property type="match status" value="1"/>
</dbReference>
<organism evidence="24 25">
    <name type="scientific">Pseudomonas fontis</name>
    <dbReference type="NCBI Taxonomy" id="2942633"/>
    <lineage>
        <taxon>Bacteria</taxon>
        <taxon>Pseudomonadati</taxon>
        <taxon>Pseudomonadota</taxon>
        <taxon>Gammaproteobacteria</taxon>
        <taxon>Pseudomonadales</taxon>
        <taxon>Pseudomonadaceae</taxon>
        <taxon>Pseudomonas</taxon>
    </lineage>
</organism>
<keyword evidence="25" id="KW-1185">Reference proteome</keyword>
<feature type="coiled-coil region" evidence="18">
    <location>
        <begin position="1067"/>
        <end position="1094"/>
    </location>
</feature>
<dbReference type="SMART" id="SM00387">
    <property type="entry name" value="HATPase_c"/>
    <property type="match status" value="1"/>
</dbReference>
<evidence type="ECO:0000256" key="17">
    <source>
        <dbReference type="PROSITE-ProRule" id="PRU00169"/>
    </source>
</evidence>
<dbReference type="CDD" id="cd13707">
    <property type="entry name" value="PBP2_BvgS_D2"/>
    <property type="match status" value="1"/>
</dbReference>
<keyword evidence="12" id="KW-0067">ATP-binding</keyword>
<dbReference type="Pfam" id="PF00072">
    <property type="entry name" value="Response_reg"/>
    <property type="match status" value="1"/>
</dbReference>
<evidence type="ECO:0000313" key="24">
    <source>
        <dbReference type="EMBL" id="MDD0991384.1"/>
    </source>
</evidence>
<dbReference type="SMART" id="SM00448">
    <property type="entry name" value="REC"/>
    <property type="match status" value="1"/>
</dbReference>
<name>A0ABT5NTB3_9PSED</name>
<dbReference type="SUPFAM" id="SSF55874">
    <property type="entry name" value="ATPase domain of HSP90 chaperone/DNA topoisomerase II/histidine kinase"/>
    <property type="match status" value="1"/>
</dbReference>
<evidence type="ECO:0000256" key="20">
    <source>
        <dbReference type="SAM" id="SignalP"/>
    </source>
</evidence>
<evidence type="ECO:0000259" key="22">
    <source>
        <dbReference type="PROSITE" id="PS50110"/>
    </source>
</evidence>
<evidence type="ECO:0000256" key="12">
    <source>
        <dbReference type="ARBA" id="ARBA00022840"/>
    </source>
</evidence>
<keyword evidence="10" id="KW-0547">Nucleotide-binding</keyword>
<keyword evidence="5" id="KW-0997">Cell inner membrane</keyword>
<keyword evidence="4" id="KW-1003">Cell membrane</keyword>
<dbReference type="Pfam" id="PF01627">
    <property type="entry name" value="Hpt"/>
    <property type="match status" value="1"/>
</dbReference>
<dbReference type="CDD" id="cd00088">
    <property type="entry name" value="HPT"/>
    <property type="match status" value="1"/>
</dbReference>
<dbReference type="InterPro" id="IPR003661">
    <property type="entry name" value="HisK_dim/P_dom"/>
</dbReference>
<feature type="modified residue" description="Phosphohistidine" evidence="16">
    <location>
        <position position="1036"/>
    </location>
</feature>
<dbReference type="SMART" id="SM00062">
    <property type="entry name" value="PBPb"/>
    <property type="match status" value="2"/>
</dbReference>
<reference evidence="24 25" key="1">
    <citation type="submission" date="2022-05" db="EMBL/GenBank/DDBJ databases">
        <title>Novel Pseudomonas spp. Isolated from a Rainbow Trout Aquaculture Facility.</title>
        <authorList>
            <person name="Testerman T."/>
            <person name="Graf J."/>
        </authorList>
    </citation>
    <scope>NUCLEOTIDE SEQUENCE [LARGE SCALE GENOMIC DNA]</scope>
    <source>
        <strain evidence="24 25">ID681</strain>
    </source>
</reference>
<dbReference type="PROSITE" id="PS50109">
    <property type="entry name" value="HIS_KIN"/>
    <property type="match status" value="1"/>
</dbReference>
<dbReference type="InterPro" id="IPR004358">
    <property type="entry name" value="Sig_transdc_His_kin-like_C"/>
</dbReference>
<dbReference type="SMART" id="SM00073">
    <property type="entry name" value="HPT"/>
    <property type="match status" value="1"/>
</dbReference>
<evidence type="ECO:0000256" key="14">
    <source>
        <dbReference type="ARBA" id="ARBA00023012"/>
    </source>
</evidence>
<dbReference type="Gene3D" id="3.40.50.2300">
    <property type="match status" value="1"/>
</dbReference>
<comment type="subcellular location">
    <subcellularLocation>
        <location evidence="2">Cell inner membrane</location>
        <topology evidence="2">Multi-pass membrane protein</topology>
    </subcellularLocation>
</comment>
<evidence type="ECO:0000256" key="9">
    <source>
        <dbReference type="ARBA" id="ARBA00022729"/>
    </source>
</evidence>
<feature type="domain" description="Response regulatory" evidence="22">
    <location>
        <begin position="850"/>
        <end position="969"/>
    </location>
</feature>
<keyword evidence="8 19" id="KW-0812">Transmembrane</keyword>
<keyword evidence="11" id="KW-0418">Kinase</keyword>
<dbReference type="PROSITE" id="PS50110">
    <property type="entry name" value="RESPONSE_REGULATORY"/>
    <property type="match status" value="1"/>
</dbReference>
<comment type="catalytic activity">
    <reaction evidence="1">
        <text>ATP + protein L-histidine = ADP + protein N-phospho-L-histidine.</text>
        <dbReference type="EC" id="2.7.13.3"/>
    </reaction>
</comment>